<dbReference type="Proteomes" id="UP000503447">
    <property type="component" value="Plasmid pPL17-1"/>
</dbReference>
<keyword evidence="3" id="KW-1185">Reference proteome</keyword>
<dbReference type="KEGG" id="ftj:FTUN_8992"/>
<reference evidence="2 3" key="1">
    <citation type="submission" date="2020-05" db="EMBL/GenBank/DDBJ databases">
        <title>Frigoriglobus tundricola gen. nov., sp. nov., a psychrotolerant cellulolytic planctomycete of the family Gemmataceae with two divergent copies of 16S rRNA gene.</title>
        <authorList>
            <person name="Kulichevskaya I.S."/>
            <person name="Ivanova A.A."/>
            <person name="Naumoff D.G."/>
            <person name="Beletsky A.V."/>
            <person name="Rijpstra W.I.C."/>
            <person name="Sinninghe Damste J.S."/>
            <person name="Mardanov A.V."/>
            <person name="Ravin N.V."/>
            <person name="Dedysh S.N."/>
        </authorList>
    </citation>
    <scope>NUCLEOTIDE SEQUENCE [LARGE SCALE GENOMIC DNA]</scope>
    <source>
        <strain evidence="2 3">PL17</strain>
        <plasmid evidence="3">ppl17-1</plasmid>
    </source>
</reference>
<sequence length="52" mass="6062">MPQLHPEAKPDSHRDLVKMDDAPHGNAKHEFQRTDRLDSDHLAPYMPDYTHV</sequence>
<protein>
    <submittedName>
        <fullName evidence="2">Uncharacterized protein</fullName>
    </submittedName>
</protein>
<organism evidence="2 3">
    <name type="scientific">Frigoriglobus tundricola</name>
    <dbReference type="NCBI Taxonomy" id="2774151"/>
    <lineage>
        <taxon>Bacteria</taxon>
        <taxon>Pseudomonadati</taxon>
        <taxon>Planctomycetota</taxon>
        <taxon>Planctomycetia</taxon>
        <taxon>Gemmatales</taxon>
        <taxon>Gemmataceae</taxon>
        <taxon>Frigoriglobus</taxon>
    </lineage>
</organism>
<dbReference type="AlphaFoldDB" id="A0A6M5Z4K4"/>
<name>A0A6M5Z4K4_9BACT</name>
<dbReference type="EMBL" id="CP053453">
    <property type="protein sequence ID" value="QJX01348.1"/>
    <property type="molecule type" value="Genomic_DNA"/>
</dbReference>
<accession>A0A6M5Z4K4</accession>
<geneLocation type="plasmid" evidence="3">
    <name>ppl17-1</name>
</geneLocation>
<evidence type="ECO:0000313" key="2">
    <source>
        <dbReference type="EMBL" id="QJX01348.1"/>
    </source>
</evidence>
<evidence type="ECO:0000313" key="3">
    <source>
        <dbReference type="Proteomes" id="UP000503447"/>
    </source>
</evidence>
<feature type="compositionally biased region" description="Basic and acidic residues" evidence="1">
    <location>
        <begin position="1"/>
        <end position="41"/>
    </location>
</feature>
<proteinExistence type="predicted"/>
<feature type="region of interest" description="Disordered" evidence="1">
    <location>
        <begin position="1"/>
        <end position="52"/>
    </location>
</feature>
<dbReference type="RefSeq" id="WP_171476308.1">
    <property type="nucleotide sequence ID" value="NZ_CP053453.1"/>
</dbReference>
<gene>
    <name evidence="2" type="ORF">FTUN_8992</name>
</gene>
<keyword evidence="2" id="KW-0614">Plasmid</keyword>
<evidence type="ECO:0000256" key="1">
    <source>
        <dbReference type="SAM" id="MobiDB-lite"/>
    </source>
</evidence>